<keyword evidence="3" id="KW-0347">Helicase</keyword>
<dbReference type="GO" id="GO:0005524">
    <property type="term" value="F:ATP binding"/>
    <property type="evidence" value="ECO:0007669"/>
    <property type="project" value="InterPro"/>
</dbReference>
<evidence type="ECO:0000313" key="3">
    <source>
        <dbReference type="EMBL" id="MCA9758515.1"/>
    </source>
</evidence>
<evidence type="ECO:0000259" key="2">
    <source>
        <dbReference type="Pfam" id="PF06745"/>
    </source>
</evidence>
<keyword evidence="3" id="KW-0067">ATP-binding</keyword>
<dbReference type="EMBL" id="JAGQHS010000181">
    <property type="protein sequence ID" value="MCA9758515.1"/>
    <property type="molecule type" value="Genomic_DNA"/>
</dbReference>
<dbReference type="PANTHER" id="PTHR30153:SF2">
    <property type="entry name" value="REPLICATIVE DNA HELICASE"/>
    <property type="match status" value="1"/>
</dbReference>
<evidence type="ECO:0000259" key="1">
    <source>
        <dbReference type="Pfam" id="PF03796"/>
    </source>
</evidence>
<proteinExistence type="predicted"/>
<dbReference type="GO" id="GO:0005829">
    <property type="term" value="C:cytosol"/>
    <property type="evidence" value="ECO:0007669"/>
    <property type="project" value="TreeGrafter"/>
</dbReference>
<dbReference type="GO" id="GO:0006260">
    <property type="term" value="P:DNA replication"/>
    <property type="evidence" value="ECO:0007669"/>
    <property type="project" value="InterPro"/>
</dbReference>
<protein>
    <submittedName>
        <fullName evidence="3">DNA helicase</fullName>
    </submittedName>
</protein>
<evidence type="ECO:0000313" key="4">
    <source>
        <dbReference type="Proteomes" id="UP000739538"/>
    </source>
</evidence>
<reference evidence="3" key="1">
    <citation type="submission" date="2020-04" db="EMBL/GenBank/DDBJ databases">
        <authorList>
            <person name="Zhang T."/>
        </authorList>
    </citation>
    <scope>NUCLEOTIDE SEQUENCE</scope>
    <source>
        <strain evidence="3">HKST-UBA02</strain>
    </source>
</reference>
<organism evidence="3 4">
    <name type="scientific">Eiseniibacteriota bacterium</name>
    <dbReference type="NCBI Taxonomy" id="2212470"/>
    <lineage>
        <taxon>Bacteria</taxon>
        <taxon>Candidatus Eiseniibacteriota</taxon>
    </lineage>
</organism>
<dbReference type="InterPro" id="IPR007694">
    <property type="entry name" value="DNA_helicase_DnaB-like_C"/>
</dbReference>
<dbReference type="SUPFAM" id="SSF52540">
    <property type="entry name" value="P-loop containing nucleoside triphosphate hydrolases"/>
    <property type="match status" value="1"/>
</dbReference>
<dbReference type="GO" id="GO:0003678">
    <property type="term" value="F:DNA helicase activity"/>
    <property type="evidence" value="ECO:0007669"/>
    <property type="project" value="InterPro"/>
</dbReference>
<feature type="domain" description="SF4 helicase" evidence="1">
    <location>
        <begin position="146"/>
        <end position="210"/>
    </location>
</feature>
<accession>A0A956NFQ2</accession>
<comment type="caution">
    <text evidence="3">The sequence shown here is derived from an EMBL/GenBank/DDBJ whole genome shotgun (WGS) entry which is preliminary data.</text>
</comment>
<dbReference type="AlphaFoldDB" id="A0A956NFQ2"/>
<dbReference type="Pfam" id="PF03796">
    <property type="entry name" value="DnaB_C"/>
    <property type="match status" value="1"/>
</dbReference>
<reference evidence="3" key="2">
    <citation type="journal article" date="2021" name="Microbiome">
        <title>Successional dynamics and alternative stable states in a saline activated sludge microbial community over 9 years.</title>
        <authorList>
            <person name="Wang Y."/>
            <person name="Ye J."/>
            <person name="Ju F."/>
            <person name="Liu L."/>
            <person name="Boyd J.A."/>
            <person name="Deng Y."/>
            <person name="Parks D.H."/>
            <person name="Jiang X."/>
            <person name="Yin X."/>
            <person name="Woodcroft B.J."/>
            <person name="Tyson G.W."/>
            <person name="Hugenholtz P."/>
            <person name="Polz M.F."/>
            <person name="Zhang T."/>
        </authorList>
    </citation>
    <scope>NUCLEOTIDE SEQUENCE</scope>
    <source>
        <strain evidence="3">HKST-UBA02</strain>
    </source>
</reference>
<dbReference type="NCBIfam" id="NF004629">
    <property type="entry name" value="PRK05973.1"/>
    <property type="match status" value="1"/>
</dbReference>
<dbReference type="Proteomes" id="UP000739538">
    <property type="component" value="Unassembled WGS sequence"/>
</dbReference>
<dbReference type="InterPro" id="IPR027417">
    <property type="entry name" value="P-loop_NTPase"/>
</dbReference>
<dbReference type="Gene3D" id="3.40.50.300">
    <property type="entry name" value="P-loop containing nucleotide triphosphate hydrolases"/>
    <property type="match status" value="1"/>
</dbReference>
<dbReference type="Pfam" id="PF06745">
    <property type="entry name" value="ATPase"/>
    <property type="match status" value="1"/>
</dbReference>
<name>A0A956NFQ2_UNCEI</name>
<keyword evidence="3" id="KW-0378">Hydrolase</keyword>
<gene>
    <name evidence="3" type="ORF">KDA27_22150</name>
</gene>
<feature type="domain" description="KaiC-like" evidence="2">
    <location>
        <begin position="64"/>
        <end position="133"/>
    </location>
</feature>
<sequence>MRLSAPIYILKQQAKALARSERIPLHLALDRIANREGFRVWSHLAARCREDDPSSVLFTQLDPGSLVLLAGRPGQGKTLLGIGLIIEALSRGQRAAFFTLELTVADVARRLRSFDREWDEFGDELVVDASDRIDAGYIVSQLTSAPPNTLVVIDYLQLLDQRRESPALTEQVAILKRFAEDRRLIIVCLSQVDRHYDLAGKPYPDLSDVRMPNPLDLTLFDKACFLNQGRMQVASVG</sequence>
<dbReference type="InterPro" id="IPR014774">
    <property type="entry name" value="KaiC-like_dom"/>
</dbReference>
<dbReference type="PANTHER" id="PTHR30153">
    <property type="entry name" value="REPLICATIVE DNA HELICASE DNAB"/>
    <property type="match status" value="1"/>
</dbReference>
<keyword evidence="3" id="KW-0547">Nucleotide-binding</keyword>